<accession>A0A645JNL3</accession>
<protein>
    <submittedName>
        <fullName evidence="1">Uncharacterized protein</fullName>
    </submittedName>
</protein>
<sequence length="90" mass="9205">MGADDAGLAGGIAHVHQDGAEEAENRVLSRGLRAGKHTHKRHGSGAAYFDDVGIEGLGKSFNGFNLAAGVEAAQHNGCRQLHAGTGPDAF</sequence>
<proteinExistence type="predicted"/>
<organism evidence="1">
    <name type="scientific">bioreactor metagenome</name>
    <dbReference type="NCBI Taxonomy" id="1076179"/>
    <lineage>
        <taxon>unclassified sequences</taxon>
        <taxon>metagenomes</taxon>
        <taxon>ecological metagenomes</taxon>
    </lineage>
</organism>
<gene>
    <name evidence="1" type="ORF">SDC9_212745</name>
</gene>
<reference evidence="1" key="1">
    <citation type="submission" date="2019-08" db="EMBL/GenBank/DDBJ databases">
        <authorList>
            <person name="Kucharzyk K."/>
            <person name="Murdoch R.W."/>
            <person name="Higgins S."/>
            <person name="Loffler F."/>
        </authorList>
    </citation>
    <scope>NUCLEOTIDE SEQUENCE</scope>
</reference>
<dbReference type="EMBL" id="VSSQ01146627">
    <property type="protein sequence ID" value="MPN64966.1"/>
    <property type="molecule type" value="Genomic_DNA"/>
</dbReference>
<dbReference type="AlphaFoldDB" id="A0A645JNL3"/>
<comment type="caution">
    <text evidence="1">The sequence shown here is derived from an EMBL/GenBank/DDBJ whole genome shotgun (WGS) entry which is preliminary data.</text>
</comment>
<name>A0A645JNL3_9ZZZZ</name>
<evidence type="ECO:0000313" key="1">
    <source>
        <dbReference type="EMBL" id="MPN64966.1"/>
    </source>
</evidence>